<name>A0AAD7DJT3_MYCRO</name>
<feature type="signal peptide" evidence="1">
    <location>
        <begin position="1"/>
        <end position="18"/>
    </location>
</feature>
<evidence type="ECO:0000313" key="3">
    <source>
        <dbReference type="Proteomes" id="UP001221757"/>
    </source>
</evidence>
<keyword evidence="3" id="KW-1185">Reference proteome</keyword>
<comment type="caution">
    <text evidence="2">The sequence shown here is derived from an EMBL/GenBank/DDBJ whole genome shotgun (WGS) entry which is preliminary data.</text>
</comment>
<organism evidence="2 3">
    <name type="scientific">Mycena rosella</name>
    <name type="common">Pink bonnet</name>
    <name type="synonym">Agaricus rosellus</name>
    <dbReference type="NCBI Taxonomy" id="1033263"/>
    <lineage>
        <taxon>Eukaryota</taxon>
        <taxon>Fungi</taxon>
        <taxon>Dikarya</taxon>
        <taxon>Basidiomycota</taxon>
        <taxon>Agaricomycotina</taxon>
        <taxon>Agaricomycetes</taxon>
        <taxon>Agaricomycetidae</taxon>
        <taxon>Agaricales</taxon>
        <taxon>Marasmiineae</taxon>
        <taxon>Mycenaceae</taxon>
        <taxon>Mycena</taxon>
    </lineage>
</organism>
<keyword evidence="1" id="KW-0732">Signal</keyword>
<sequence length="126" mass="13838">MHSLIIIYLVFFFATTSAVSRPGSSQWLARALERTDNVCYHYHGDDTTGSGVSWTEVPLKVPMMPPAVDHDLAGASIDLDTLCLPVPAGYIPVSLEELEEAARIGEMLADEYAEEYAQEFPGILSF</sequence>
<dbReference type="EMBL" id="JARKIE010000055">
    <property type="protein sequence ID" value="KAJ7691877.1"/>
    <property type="molecule type" value="Genomic_DNA"/>
</dbReference>
<gene>
    <name evidence="2" type="ORF">B0H17DRAFT_550592</name>
</gene>
<reference evidence="2" key="1">
    <citation type="submission" date="2023-03" db="EMBL/GenBank/DDBJ databases">
        <title>Massive genome expansion in bonnet fungi (Mycena s.s.) driven by repeated elements and novel gene families across ecological guilds.</title>
        <authorList>
            <consortium name="Lawrence Berkeley National Laboratory"/>
            <person name="Harder C.B."/>
            <person name="Miyauchi S."/>
            <person name="Viragh M."/>
            <person name="Kuo A."/>
            <person name="Thoen E."/>
            <person name="Andreopoulos B."/>
            <person name="Lu D."/>
            <person name="Skrede I."/>
            <person name="Drula E."/>
            <person name="Henrissat B."/>
            <person name="Morin E."/>
            <person name="Kohler A."/>
            <person name="Barry K."/>
            <person name="LaButti K."/>
            <person name="Morin E."/>
            <person name="Salamov A."/>
            <person name="Lipzen A."/>
            <person name="Mereny Z."/>
            <person name="Hegedus B."/>
            <person name="Baldrian P."/>
            <person name="Stursova M."/>
            <person name="Weitz H."/>
            <person name="Taylor A."/>
            <person name="Grigoriev I.V."/>
            <person name="Nagy L.G."/>
            <person name="Martin F."/>
            <person name="Kauserud H."/>
        </authorList>
    </citation>
    <scope>NUCLEOTIDE SEQUENCE</scope>
    <source>
        <strain evidence="2">CBHHK067</strain>
    </source>
</reference>
<proteinExistence type="predicted"/>
<protein>
    <submittedName>
        <fullName evidence="2">Uncharacterized protein</fullName>
    </submittedName>
</protein>
<accession>A0AAD7DJT3</accession>
<dbReference type="AlphaFoldDB" id="A0AAD7DJT3"/>
<dbReference type="Proteomes" id="UP001221757">
    <property type="component" value="Unassembled WGS sequence"/>
</dbReference>
<evidence type="ECO:0000256" key="1">
    <source>
        <dbReference type="SAM" id="SignalP"/>
    </source>
</evidence>
<evidence type="ECO:0000313" key="2">
    <source>
        <dbReference type="EMBL" id="KAJ7691877.1"/>
    </source>
</evidence>
<feature type="chain" id="PRO_5042084218" evidence="1">
    <location>
        <begin position="19"/>
        <end position="126"/>
    </location>
</feature>